<evidence type="ECO:0000313" key="3">
    <source>
        <dbReference type="EMBL" id="EOY00142.1"/>
    </source>
</evidence>
<keyword evidence="4" id="KW-1185">Reference proteome</keyword>
<dbReference type="Pfam" id="PF05678">
    <property type="entry name" value="VQ"/>
    <property type="match status" value="1"/>
</dbReference>
<organism evidence="3 4">
    <name type="scientific">Theobroma cacao</name>
    <name type="common">Cacao</name>
    <name type="synonym">Cocoa</name>
    <dbReference type="NCBI Taxonomy" id="3641"/>
    <lineage>
        <taxon>Eukaryota</taxon>
        <taxon>Viridiplantae</taxon>
        <taxon>Streptophyta</taxon>
        <taxon>Embryophyta</taxon>
        <taxon>Tracheophyta</taxon>
        <taxon>Spermatophyta</taxon>
        <taxon>Magnoliopsida</taxon>
        <taxon>eudicotyledons</taxon>
        <taxon>Gunneridae</taxon>
        <taxon>Pentapetalae</taxon>
        <taxon>rosids</taxon>
        <taxon>malvids</taxon>
        <taxon>Malvales</taxon>
        <taxon>Malvaceae</taxon>
        <taxon>Byttnerioideae</taxon>
        <taxon>Theobroma</taxon>
    </lineage>
</organism>
<feature type="non-terminal residue" evidence="3">
    <location>
        <position position="1"/>
    </location>
</feature>
<dbReference type="Proteomes" id="UP000026915">
    <property type="component" value="Chromosome 2"/>
</dbReference>
<dbReference type="GO" id="GO:0005634">
    <property type="term" value="C:nucleus"/>
    <property type="evidence" value="ECO:0000318"/>
    <property type="project" value="GO_Central"/>
</dbReference>
<dbReference type="STRING" id="3641.A0A061E710"/>
<dbReference type="EMBL" id="CM001880">
    <property type="protein sequence ID" value="EOY00142.1"/>
    <property type="molecule type" value="Genomic_DNA"/>
</dbReference>
<accession>A0A061E710</accession>
<feature type="transmembrane region" description="Helical" evidence="1">
    <location>
        <begin position="16"/>
        <end position="39"/>
    </location>
</feature>
<keyword evidence="1" id="KW-0472">Membrane</keyword>
<keyword evidence="1" id="KW-0812">Transmembrane</keyword>
<reference evidence="3 4" key="1">
    <citation type="journal article" date="2013" name="Genome Biol.">
        <title>The genome sequence of the most widely cultivated cacao type and its use to identify candidate genes regulating pod color.</title>
        <authorList>
            <person name="Motamayor J.C."/>
            <person name="Mockaitis K."/>
            <person name="Schmutz J."/>
            <person name="Haiminen N."/>
            <person name="Iii D.L."/>
            <person name="Cornejo O."/>
            <person name="Findley S.D."/>
            <person name="Zheng P."/>
            <person name="Utro F."/>
            <person name="Royaert S."/>
            <person name="Saski C."/>
            <person name="Jenkins J."/>
            <person name="Podicheti R."/>
            <person name="Zhao M."/>
            <person name="Scheffler B.E."/>
            <person name="Stack J.C."/>
            <person name="Feltus F.A."/>
            <person name="Mustiga G.M."/>
            <person name="Amores F."/>
            <person name="Phillips W."/>
            <person name="Marelli J.P."/>
            <person name="May G.D."/>
            <person name="Shapiro H."/>
            <person name="Ma J."/>
            <person name="Bustamante C.D."/>
            <person name="Schnell R.J."/>
            <person name="Main D."/>
            <person name="Gilbert D."/>
            <person name="Parida L."/>
            <person name="Kuhn D.N."/>
        </authorList>
    </citation>
    <scope>NUCLEOTIDE SEQUENCE [LARGE SCALE GENOMIC DNA]</scope>
    <source>
        <strain evidence="4">cv. Matina 1-6</strain>
    </source>
</reference>
<dbReference type="PANTHER" id="PTHR33143:SF76">
    <property type="entry name" value="VQ MOTIF-CONTAINING PROTEIN 8, CHLOROPLASTIC"/>
    <property type="match status" value="1"/>
</dbReference>
<evidence type="ECO:0000256" key="1">
    <source>
        <dbReference type="SAM" id="Phobius"/>
    </source>
</evidence>
<proteinExistence type="predicted"/>
<evidence type="ECO:0000259" key="2">
    <source>
        <dbReference type="Pfam" id="PF05678"/>
    </source>
</evidence>
<dbReference type="AlphaFoldDB" id="A0A061E710"/>
<name>A0A061E710_THECC</name>
<evidence type="ECO:0000313" key="4">
    <source>
        <dbReference type="Proteomes" id="UP000026915"/>
    </source>
</evidence>
<sequence>LISNNLLFPFFSTLKLFAFAPCQVVRIFFNFLGFCFSFFSHPIENLSIHSTMSPVNSHERPPRRDLMINGLRPSPLKINKDSHFIQKSSGLVLSQAAAAPLKNQYQQQQRQGPIIIYTHSPKIIHTQARDFMALVQKLTGFSRSDEVTKTAPSKLRKHKAKDNSISSLEGNISMELARNRQEDNDSSSALTDENGGFGVGGGDVNNVSLSSAPSITSPPNPFFADIALFTPNSVDFFCSPRPVYKFADNEIVSPTLGLSSPSLLEFMKGLPDY</sequence>
<dbReference type="HOGENOM" id="CLU_102374_0_0_1"/>
<keyword evidence="1" id="KW-1133">Transmembrane helix</keyword>
<dbReference type="OMA" id="RCNEING"/>
<dbReference type="eggNOG" id="ENOG502S37N">
    <property type="taxonomic scope" value="Eukaryota"/>
</dbReference>
<dbReference type="InterPro" id="IPR039607">
    <property type="entry name" value="VQ_8/17/18/20/21/25"/>
</dbReference>
<feature type="domain" description="VQ" evidence="2">
    <location>
        <begin position="118"/>
        <end position="140"/>
    </location>
</feature>
<gene>
    <name evidence="3" type="ORF">TCM_009707</name>
</gene>
<protein>
    <submittedName>
        <fullName evidence="3">VQ motif-containing protein, putative</fullName>
    </submittedName>
</protein>
<dbReference type="PANTHER" id="PTHR33143">
    <property type="entry name" value="F16F4.1 PROTEIN-RELATED"/>
    <property type="match status" value="1"/>
</dbReference>
<dbReference type="InterPro" id="IPR008889">
    <property type="entry name" value="VQ"/>
</dbReference>
<dbReference type="Gramene" id="EOY00142">
    <property type="protein sequence ID" value="EOY00142"/>
    <property type="gene ID" value="TCM_009707"/>
</dbReference>
<dbReference type="InParanoid" id="A0A061E710"/>